<dbReference type="EMBL" id="JAQQFM010000009">
    <property type="protein sequence ID" value="MFL9926542.1"/>
    <property type="molecule type" value="Genomic_DNA"/>
</dbReference>
<evidence type="ECO:0000256" key="1">
    <source>
        <dbReference type="ARBA" id="ARBA00004370"/>
    </source>
</evidence>
<protein>
    <recommendedName>
        <fullName evidence="6">SURF1-like protein</fullName>
    </recommendedName>
</protein>
<evidence type="ECO:0000256" key="2">
    <source>
        <dbReference type="ARBA" id="ARBA00007165"/>
    </source>
</evidence>
<dbReference type="InterPro" id="IPR045214">
    <property type="entry name" value="Surf1/Surf4"/>
</dbReference>
<accession>A0ABW9ADZ6</accession>
<dbReference type="PANTHER" id="PTHR23427:SF2">
    <property type="entry name" value="SURFEIT LOCUS PROTEIN 1"/>
    <property type="match status" value="1"/>
</dbReference>
<evidence type="ECO:0000256" key="5">
    <source>
        <dbReference type="ARBA" id="ARBA00023136"/>
    </source>
</evidence>
<keyword evidence="5 6" id="KW-0472">Membrane</keyword>
<keyword evidence="6" id="KW-1003">Cell membrane</keyword>
<name>A0ABW9ADZ6_9BURK</name>
<dbReference type="Pfam" id="PF02104">
    <property type="entry name" value="SURF1"/>
    <property type="match status" value="1"/>
</dbReference>
<evidence type="ECO:0000256" key="4">
    <source>
        <dbReference type="ARBA" id="ARBA00022989"/>
    </source>
</evidence>
<evidence type="ECO:0000313" key="8">
    <source>
        <dbReference type="Proteomes" id="UP001629246"/>
    </source>
</evidence>
<keyword evidence="8" id="KW-1185">Reference proteome</keyword>
<comment type="subcellular location">
    <subcellularLocation>
        <location evidence="6">Cell membrane</location>
        <topology evidence="6">Multi-pass membrane protein</topology>
    </subcellularLocation>
    <subcellularLocation>
        <location evidence="1">Membrane</location>
    </subcellularLocation>
</comment>
<comment type="similarity">
    <text evidence="2 6">Belongs to the SURF1 family.</text>
</comment>
<dbReference type="CDD" id="cd06662">
    <property type="entry name" value="SURF1"/>
    <property type="match status" value="1"/>
</dbReference>
<dbReference type="Proteomes" id="UP001629246">
    <property type="component" value="Unassembled WGS sequence"/>
</dbReference>
<gene>
    <name evidence="7" type="ORF">PQR62_19865</name>
</gene>
<dbReference type="InterPro" id="IPR002994">
    <property type="entry name" value="Surf1/Shy1"/>
</dbReference>
<proteinExistence type="inferred from homology"/>
<evidence type="ECO:0000256" key="3">
    <source>
        <dbReference type="ARBA" id="ARBA00022692"/>
    </source>
</evidence>
<evidence type="ECO:0000313" key="7">
    <source>
        <dbReference type="EMBL" id="MFL9926542.1"/>
    </source>
</evidence>
<keyword evidence="3 6" id="KW-0812">Transmembrane</keyword>
<organism evidence="7 8">
    <name type="scientific">Herbaspirillum lusitanum</name>
    <dbReference type="NCBI Taxonomy" id="213312"/>
    <lineage>
        <taxon>Bacteria</taxon>
        <taxon>Pseudomonadati</taxon>
        <taxon>Pseudomonadota</taxon>
        <taxon>Betaproteobacteria</taxon>
        <taxon>Burkholderiales</taxon>
        <taxon>Oxalobacteraceae</taxon>
        <taxon>Herbaspirillum</taxon>
    </lineage>
</organism>
<evidence type="ECO:0000256" key="6">
    <source>
        <dbReference type="RuleBase" id="RU363076"/>
    </source>
</evidence>
<keyword evidence="4 6" id="KW-1133">Transmembrane helix</keyword>
<dbReference type="PANTHER" id="PTHR23427">
    <property type="entry name" value="SURFEIT LOCUS PROTEIN"/>
    <property type="match status" value="1"/>
</dbReference>
<comment type="caution">
    <text evidence="6">Lacks conserved residue(s) required for the propagation of feature annotation.</text>
</comment>
<comment type="caution">
    <text evidence="7">The sequence shown here is derived from an EMBL/GenBank/DDBJ whole genome shotgun (WGS) entry which is preliminary data.</text>
</comment>
<feature type="transmembrane region" description="Helical" evidence="6">
    <location>
        <begin position="224"/>
        <end position="242"/>
    </location>
</feature>
<dbReference type="RefSeq" id="WP_408159760.1">
    <property type="nucleotide sequence ID" value="NZ_JAQQFM010000009.1"/>
</dbReference>
<reference evidence="7 8" key="1">
    <citation type="journal article" date="2024" name="Chem. Sci.">
        <title>Discovery of megapolipeptins by genome mining of a Burkholderiales bacteria collection.</title>
        <authorList>
            <person name="Paulo B.S."/>
            <person name="Recchia M.J.J."/>
            <person name="Lee S."/>
            <person name="Fergusson C.H."/>
            <person name="Romanowski S.B."/>
            <person name="Hernandez A."/>
            <person name="Krull N."/>
            <person name="Liu D.Y."/>
            <person name="Cavanagh H."/>
            <person name="Bos A."/>
            <person name="Gray C.A."/>
            <person name="Murphy B.T."/>
            <person name="Linington R.G."/>
            <person name="Eustaquio A.S."/>
        </authorList>
    </citation>
    <scope>NUCLEOTIDE SEQUENCE [LARGE SCALE GENOMIC DNA]</scope>
    <source>
        <strain evidence="7 8">RL21-008-BIB-A</strain>
    </source>
</reference>
<sequence>MPIRFRFGWIPFCATVLVTAAGVALGQWQTHRAQQKLEIQARMDERETAPPLTSLPASADEAGKDGSAGFNSLEFRHVQLSGEYLPGWASYLENRPYKGVPGFYVVMPFKIAGSDQVVLVMRGWSPRDPTDRAKVPQVPTPAGTTQIVGELRQDAGHVLQLGQADAPRPGAILQNLDVAAYAQASGLPLAPFVIEQGGKDVGDALVRDWPAPSLGIDRHRGYALQWYALAAMALVFFVVTGFRRGRKPGRN</sequence>
<dbReference type="PROSITE" id="PS50895">
    <property type="entry name" value="SURF1"/>
    <property type="match status" value="1"/>
</dbReference>